<feature type="region of interest" description="Disordered" evidence="1">
    <location>
        <begin position="363"/>
        <end position="386"/>
    </location>
</feature>
<feature type="compositionally biased region" description="Polar residues" evidence="1">
    <location>
        <begin position="212"/>
        <end position="226"/>
    </location>
</feature>
<evidence type="ECO:0000313" key="3">
    <source>
        <dbReference type="Proteomes" id="UP000196435"/>
    </source>
</evidence>
<dbReference type="AlphaFoldDB" id="A0A1N6N0M1"/>
<sequence length="413" mass="45891">MALPADSLIAHTIDKMKNRLAARADDDVSQLRSGLLFMGNIQDAYPRRLLLDNRLSPLDKTGWMMIRLYAQQNEGAVFPSYDELQVLLASPYKGKASRETVSRVLLMLRITGWLSLCKRIRDDNGRVRGNIYAQHDEPLTCRDAETFDPGWLETVSEACRSKNRTLSQTARDVLTEIMADPQMRHRHSHIRLLEARLGAAQTPQQVVMRQTLKTASSDADIQTGRRQSVPGPVAGLSQQAPSETPDSETELSLKSTGYSQTTKPNCYVRSFTQSVNKKTYVEPQSALLLPEGLCRQLESDDVTMLTSQLQALPAEQAQTVLRSLDNALRTGSIGNPVGWLLTVMKRAREGKLFVQPGQTGVPATVAAPARRPTEPEQPVSYPVQPASPAHVRNMVSEIRQQLNLAKYHRDGIS</sequence>
<dbReference type="NCBIfam" id="NF040582">
    <property type="entry name" value="STY4528_fam"/>
    <property type="match status" value="1"/>
</dbReference>
<dbReference type="RefSeq" id="WP_086954006.1">
    <property type="nucleotide sequence ID" value="NZ_CAWRBJ010000001.1"/>
</dbReference>
<evidence type="ECO:0000256" key="1">
    <source>
        <dbReference type="SAM" id="MobiDB-lite"/>
    </source>
</evidence>
<dbReference type="Proteomes" id="UP000196435">
    <property type="component" value="Unassembled WGS sequence"/>
</dbReference>
<reference evidence="3" key="1">
    <citation type="submission" date="2016-12" db="EMBL/GenBank/DDBJ databases">
        <authorList>
            <person name="Gaudriault S."/>
        </authorList>
    </citation>
    <scope>NUCLEOTIDE SEQUENCE [LARGE SCALE GENOMIC DNA]</scope>
    <source>
        <strain evidence="3">HGB1681 (deposited as PTA-6826 in the American Type Culture Collection)</strain>
    </source>
</reference>
<name>A0A1N6N0M1_9GAMM</name>
<feature type="region of interest" description="Disordered" evidence="1">
    <location>
        <begin position="212"/>
        <end position="258"/>
    </location>
</feature>
<gene>
    <name evidence="2" type="ORF">XIS1_740002</name>
</gene>
<accession>A0A1N6N0M1</accession>
<feature type="compositionally biased region" description="Polar residues" evidence="1">
    <location>
        <begin position="236"/>
        <end position="258"/>
    </location>
</feature>
<dbReference type="EMBL" id="FTLG01000219">
    <property type="protein sequence ID" value="SIP74651.1"/>
    <property type="molecule type" value="Genomic_DNA"/>
</dbReference>
<proteinExistence type="predicted"/>
<organism evidence="2 3">
    <name type="scientific">Xenorhabdus innexi</name>
    <dbReference type="NCBI Taxonomy" id="290109"/>
    <lineage>
        <taxon>Bacteria</taxon>
        <taxon>Pseudomonadati</taxon>
        <taxon>Pseudomonadota</taxon>
        <taxon>Gammaproteobacteria</taxon>
        <taxon>Enterobacterales</taxon>
        <taxon>Morganellaceae</taxon>
        <taxon>Xenorhabdus</taxon>
    </lineage>
</organism>
<evidence type="ECO:0000313" key="2">
    <source>
        <dbReference type="EMBL" id="SIP74651.1"/>
    </source>
</evidence>
<dbReference type="InterPro" id="IPR047749">
    <property type="entry name" value="STY4528-like"/>
</dbReference>
<protein>
    <submittedName>
        <fullName evidence="2">Uncharacterized protein</fullName>
    </submittedName>
</protein>